<dbReference type="PANTHER" id="PTHR45832:SF21">
    <property type="entry name" value="NON-SPECIFIC SERINE_THREONINE PROTEIN KINASE"/>
    <property type="match status" value="1"/>
</dbReference>
<dbReference type="PROSITE" id="PS50011">
    <property type="entry name" value="PROTEIN_KINASE_DOM"/>
    <property type="match status" value="1"/>
</dbReference>
<dbReference type="eggNOG" id="KOG0578">
    <property type="taxonomic scope" value="Eukaryota"/>
</dbReference>
<dbReference type="CDD" id="cd06614">
    <property type="entry name" value="STKc_PAK"/>
    <property type="match status" value="1"/>
</dbReference>
<feature type="domain" description="Protein kinase" evidence="10">
    <location>
        <begin position="216"/>
        <end position="467"/>
    </location>
</feature>
<dbReference type="FunFam" id="1.10.510.10:FF:000011">
    <property type="entry name" value="Non-specific serine/threonine protein kinase"/>
    <property type="match status" value="1"/>
</dbReference>
<dbReference type="GO" id="GO:0004674">
    <property type="term" value="F:protein serine/threonine kinase activity"/>
    <property type="evidence" value="ECO:0007669"/>
    <property type="project" value="UniProtKB-KW"/>
</dbReference>
<keyword evidence="5" id="KW-0808">Transferase</keyword>
<dbReference type="Pfam" id="PF00069">
    <property type="entry name" value="Pkinase"/>
    <property type="match status" value="1"/>
</dbReference>
<comment type="subcellular location">
    <subcellularLocation>
        <location evidence="1">Cytoplasm</location>
    </subcellularLocation>
</comment>
<accession>D7EIT3</accession>
<evidence type="ECO:0000313" key="12">
    <source>
        <dbReference type="EMBL" id="EFA12369.1"/>
    </source>
</evidence>
<dbReference type="SUPFAM" id="SSF56112">
    <property type="entry name" value="Protein kinase-like (PK-like)"/>
    <property type="match status" value="1"/>
</dbReference>
<feature type="domain" description="CRIB" evidence="11">
    <location>
        <begin position="22"/>
        <end position="35"/>
    </location>
</feature>
<dbReference type="SMART" id="SM00220">
    <property type="entry name" value="S_TKc"/>
    <property type="match status" value="1"/>
</dbReference>
<evidence type="ECO:0000256" key="1">
    <source>
        <dbReference type="ARBA" id="ARBA00004496"/>
    </source>
</evidence>
<dbReference type="InterPro" id="IPR017441">
    <property type="entry name" value="Protein_kinase_ATP_BS"/>
</dbReference>
<keyword evidence="3" id="KW-0963">Cytoplasm</keyword>
<evidence type="ECO:0000256" key="3">
    <source>
        <dbReference type="ARBA" id="ARBA00022490"/>
    </source>
</evidence>
<name>D7EIT3_TRICA</name>
<evidence type="ECO:0000256" key="4">
    <source>
        <dbReference type="ARBA" id="ARBA00022527"/>
    </source>
</evidence>
<dbReference type="EC" id="2.7.11.1" evidence="2"/>
<dbReference type="OMA" id="CANIDGD"/>
<evidence type="ECO:0000256" key="5">
    <source>
        <dbReference type="ARBA" id="ARBA00022679"/>
    </source>
</evidence>
<evidence type="ECO:0000313" key="13">
    <source>
        <dbReference type="Proteomes" id="UP000007266"/>
    </source>
</evidence>
<keyword evidence="7 12" id="KW-0418">Kinase</keyword>
<dbReference type="InterPro" id="IPR051931">
    <property type="entry name" value="PAK3-like"/>
</dbReference>
<keyword evidence="8 9" id="KW-0067">ATP-binding</keyword>
<organism evidence="12 13">
    <name type="scientific">Tribolium castaneum</name>
    <name type="common">Red flour beetle</name>
    <dbReference type="NCBI Taxonomy" id="7070"/>
    <lineage>
        <taxon>Eukaryota</taxon>
        <taxon>Metazoa</taxon>
        <taxon>Ecdysozoa</taxon>
        <taxon>Arthropoda</taxon>
        <taxon>Hexapoda</taxon>
        <taxon>Insecta</taxon>
        <taxon>Pterygota</taxon>
        <taxon>Neoptera</taxon>
        <taxon>Endopterygota</taxon>
        <taxon>Coleoptera</taxon>
        <taxon>Polyphaga</taxon>
        <taxon>Cucujiformia</taxon>
        <taxon>Tenebrionidae</taxon>
        <taxon>Tenebrionidae incertae sedis</taxon>
        <taxon>Tribolium</taxon>
    </lineage>
</organism>
<evidence type="ECO:0000256" key="2">
    <source>
        <dbReference type="ARBA" id="ARBA00012513"/>
    </source>
</evidence>
<dbReference type="PANTHER" id="PTHR45832">
    <property type="entry name" value="SERINE/THREONINE-PROTEIN KINASE SAMKA-RELATED-RELATED"/>
    <property type="match status" value="1"/>
</dbReference>
<dbReference type="AlphaFoldDB" id="D7EIT3"/>
<dbReference type="Pfam" id="PF00786">
    <property type="entry name" value="PBD"/>
    <property type="match status" value="1"/>
</dbReference>
<dbReference type="SMART" id="SM00285">
    <property type="entry name" value="PBD"/>
    <property type="match status" value="1"/>
</dbReference>
<dbReference type="Gene3D" id="1.10.510.10">
    <property type="entry name" value="Transferase(Phosphotransferase) domain 1"/>
    <property type="match status" value="1"/>
</dbReference>
<reference evidence="12 13" key="2">
    <citation type="journal article" date="2010" name="Nucleic Acids Res.">
        <title>BeetleBase in 2010: revisions to provide comprehensive genomic information for Tribolium castaneum.</title>
        <authorList>
            <person name="Kim H.S."/>
            <person name="Murphy T."/>
            <person name="Xia J."/>
            <person name="Caragea D."/>
            <person name="Park Y."/>
            <person name="Beeman R.W."/>
            <person name="Lorenzen M.D."/>
            <person name="Butcher S."/>
            <person name="Manak J.R."/>
            <person name="Brown S.J."/>
        </authorList>
    </citation>
    <scope>GENOME REANNOTATION</scope>
    <source>
        <strain evidence="12 13">Georgia GA2</strain>
    </source>
</reference>
<evidence type="ECO:0000256" key="9">
    <source>
        <dbReference type="PROSITE-ProRule" id="PRU10141"/>
    </source>
</evidence>
<reference evidence="12 13" key="1">
    <citation type="journal article" date="2008" name="Nature">
        <title>The genome of the model beetle and pest Tribolium castaneum.</title>
        <authorList>
            <consortium name="Tribolium Genome Sequencing Consortium"/>
            <person name="Richards S."/>
            <person name="Gibbs R.A."/>
            <person name="Weinstock G.M."/>
            <person name="Brown S.J."/>
            <person name="Denell R."/>
            <person name="Beeman R.W."/>
            <person name="Gibbs R."/>
            <person name="Beeman R.W."/>
            <person name="Brown S.J."/>
            <person name="Bucher G."/>
            <person name="Friedrich M."/>
            <person name="Grimmelikhuijzen C.J."/>
            <person name="Klingler M."/>
            <person name="Lorenzen M."/>
            <person name="Richards S."/>
            <person name="Roth S."/>
            <person name="Schroder R."/>
            <person name="Tautz D."/>
            <person name="Zdobnov E.M."/>
            <person name="Muzny D."/>
            <person name="Gibbs R.A."/>
            <person name="Weinstock G.M."/>
            <person name="Attaway T."/>
            <person name="Bell S."/>
            <person name="Buhay C.J."/>
            <person name="Chandrabose M.N."/>
            <person name="Chavez D."/>
            <person name="Clerk-Blankenburg K.P."/>
            <person name="Cree A."/>
            <person name="Dao M."/>
            <person name="Davis C."/>
            <person name="Chacko J."/>
            <person name="Dinh H."/>
            <person name="Dugan-Rocha S."/>
            <person name="Fowler G."/>
            <person name="Garner T.T."/>
            <person name="Garnes J."/>
            <person name="Gnirke A."/>
            <person name="Hawes A."/>
            <person name="Hernandez J."/>
            <person name="Hines S."/>
            <person name="Holder M."/>
            <person name="Hume J."/>
            <person name="Jhangiani S.N."/>
            <person name="Joshi V."/>
            <person name="Khan Z.M."/>
            <person name="Jackson L."/>
            <person name="Kovar C."/>
            <person name="Kowis A."/>
            <person name="Lee S."/>
            <person name="Lewis L.R."/>
            <person name="Margolis J."/>
            <person name="Morgan M."/>
            <person name="Nazareth L.V."/>
            <person name="Nguyen N."/>
            <person name="Okwuonu G."/>
            <person name="Parker D."/>
            <person name="Richards S."/>
            <person name="Ruiz S.J."/>
            <person name="Santibanez J."/>
            <person name="Savard J."/>
            <person name="Scherer S.E."/>
            <person name="Schneider B."/>
            <person name="Sodergren E."/>
            <person name="Tautz D."/>
            <person name="Vattahil S."/>
            <person name="Villasana D."/>
            <person name="White C.S."/>
            <person name="Wright R."/>
            <person name="Park Y."/>
            <person name="Beeman R.W."/>
            <person name="Lord J."/>
            <person name="Oppert B."/>
            <person name="Lorenzen M."/>
            <person name="Brown S."/>
            <person name="Wang L."/>
            <person name="Savard J."/>
            <person name="Tautz D."/>
            <person name="Richards S."/>
            <person name="Weinstock G."/>
            <person name="Gibbs R.A."/>
            <person name="Liu Y."/>
            <person name="Worley K."/>
            <person name="Weinstock G."/>
            <person name="Elsik C.G."/>
            <person name="Reese J.T."/>
            <person name="Elhaik E."/>
            <person name="Landan G."/>
            <person name="Graur D."/>
            <person name="Arensburger P."/>
            <person name="Atkinson P."/>
            <person name="Beeman R.W."/>
            <person name="Beidler J."/>
            <person name="Brown S.J."/>
            <person name="Demuth J.P."/>
            <person name="Drury D.W."/>
            <person name="Du Y.Z."/>
            <person name="Fujiwara H."/>
            <person name="Lorenzen M."/>
            <person name="Maselli V."/>
            <person name="Osanai M."/>
            <person name="Park Y."/>
            <person name="Robertson H.M."/>
            <person name="Tu Z."/>
            <person name="Wang J.J."/>
            <person name="Wang S."/>
            <person name="Richards S."/>
            <person name="Song H."/>
            <person name="Zhang L."/>
            <person name="Sodergren E."/>
            <person name="Werner D."/>
            <person name="Stanke M."/>
            <person name="Morgenstern B."/>
            <person name="Solovyev V."/>
            <person name="Kosarev P."/>
            <person name="Brown G."/>
            <person name="Chen H.C."/>
            <person name="Ermolaeva O."/>
            <person name="Hlavina W."/>
            <person name="Kapustin Y."/>
            <person name="Kiryutin B."/>
            <person name="Kitts P."/>
            <person name="Maglott D."/>
            <person name="Pruitt K."/>
            <person name="Sapojnikov V."/>
            <person name="Souvorov A."/>
            <person name="Mackey A.J."/>
            <person name="Waterhouse R.M."/>
            <person name="Wyder S."/>
            <person name="Zdobnov E.M."/>
            <person name="Zdobnov E.M."/>
            <person name="Wyder S."/>
            <person name="Kriventseva E.V."/>
            <person name="Kadowaki T."/>
            <person name="Bork P."/>
            <person name="Aranda M."/>
            <person name="Bao R."/>
            <person name="Beermann A."/>
            <person name="Berns N."/>
            <person name="Bolognesi R."/>
            <person name="Bonneton F."/>
            <person name="Bopp D."/>
            <person name="Brown S.J."/>
            <person name="Bucher G."/>
            <person name="Butts T."/>
            <person name="Chaumot A."/>
            <person name="Denell R.E."/>
            <person name="Ferrier D.E."/>
            <person name="Friedrich M."/>
            <person name="Gordon C.M."/>
            <person name="Jindra M."/>
            <person name="Klingler M."/>
            <person name="Lan Q."/>
            <person name="Lattorff H.M."/>
            <person name="Laudet V."/>
            <person name="von Levetsow C."/>
            <person name="Liu Z."/>
            <person name="Lutz R."/>
            <person name="Lynch J.A."/>
            <person name="da Fonseca R.N."/>
            <person name="Posnien N."/>
            <person name="Reuter R."/>
            <person name="Roth S."/>
            <person name="Savard J."/>
            <person name="Schinko J.B."/>
            <person name="Schmitt C."/>
            <person name="Schoppmeier M."/>
            <person name="Schroder R."/>
            <person name="Shippy T.D."/>
            <person name="Simonnet F."/>
            <person name="Marques-Souza H."/>
            <person name="Tautz D."/>
            <person name="Tomoyasu Y."/>
            <person name="Trauner J."/>
            <person name="Van der Zee M."/>
            <person name="Vervoort M."/>
            <person name="Wittkopp N."/>
            <person name="Wimmer E.A."/>
            <person name="Yang X."/>
            <person name="Jones A.K."/>
            <person name="Sattelle D.B."/>
            <person name="Ebert P.R."/>
            <person name="Nelson D."/>
            <person name="Scott J.G."/>
            <person name="Beeman R.W."/>
            <person name="Muthukrishnan S."/>
            <person name="Kramer K.J."/>
            <person name="Arakane Y."/>
            <person name="Beeman R.W."/>
            <person name="Zhu Q."/>
            <person name="Hogenkamp D."/>
            <person name="Dixit R."/>
            <person name="Oppert B."/>
            <person name="Jiang H."/>
            <person name="Zou Z."/>
            <person name="Marshall J."/>
            <person name="Elpidina E."/>
            <person name="Vinokurov K."/>
            <person name="Oppert C."/>
            <person name="Zou Z."/>
            <person name="Evans J."/>
            <person name="Lu Z."/>
            <person name="Zhao P."/>
            <person name="Sumathipala N."/>
            <person name="Altincicek B."/>
            <person name="Vilcinskas A."/>
            <person name="Williams M."/>
            <person name="Hultmark D."/>
            <person name="Hetru C."/>
            <person name="Jiang H."/>
            <person name="Grimmelikhuijzen C.J."/>
            <person name="Hauser F."/>
            <person name="Cazzamali G."/>
            <person name="Williamson M."/>
            <person name="Park Y."/>
            <person name="Li B."/>
            <person name="Tanaka Y."/>
            <person name="Predel R."/>
            <person name="Neupert S."/>
            <person name="Schachtner J."/>
            <person name="Verleyen P."/>
            <person name="Raible F."/>
            <person name="Bork P."/>
            <person name="Friedrich M."/>
            <person name="Walden K.K."/>
            <person name="Robertson H.M."/>
            <person name="Angeli S."/>
            <person name="Foret S."/>
            <person name="Bucher G."/>
            <person name="Schuetz S."/>
            <person name="Maleszka R."/>
            <person name="Wimmer E.A."/>
            <person name="Beeman R.W."/>
            <person name="Lorenzen M."/>
            <person name="Tomoyasu Y."/>
            <person name="Miller S.C."/>
            <person name="Grossmann D."/>
            <person name="Bucher G."/>
        </authorList>
    </citation>
    <scope>NUCLEOTIDE SEQUENCE [LARGE SCALE GENOMIC DNA]</scope>
    <source>
        <strain evidence="12 13">Georgia GA2</strain>
    </source>
</reference>
<evidence type="ECO:0000259" key="10">
    <source>
        <dbReference type="PROSITE" id="PS50011"/>
    </source>
</evidence>
<dbReference type="PhylomeDB" id="D7EIT3"/>
<dbReference type="PROSITE" id="PS50108">
    <property type="entry name" value="CRIB"/>
    <property type="match status" value="1"/>
</dbReference>
<dbReference type="InterPro" id="IPR000095">
    <property type="entry name" value="CRIB_dom"/>
</dbReference>
<evidence type="ECO:0000256" key="6">
    <source>
        <dbReference type="ARBA" id="ARBA00022741"/>
    </source>
</evidence>
<dbReference type="Proteomes" id="UP000007266">
    <property type="component" value="Linkage group 10"/>
</dbReference>
<feature type="binding site" evidence="9">
    <location>
        <position position="245"/>
    </location>
    <ligand>
        <name>ATP</name>
        <dbReference type="ChEBI" id="CHEBI:30616"/>
    </ligand>
</feature>
<dbReference type="KEGG" id="tca:655315"/>
<dbReference type="PROSITE" id="PS00107">
    <property type="entry name" value="PROTEIN_KINASE_ATP"/>
    <property type="match status" value="1"/>
</dbReference>
<dbReference type="GO" id="GO:0005524">
    <property type="term" value="F:ATP binding"/>
    <property type="evidence" value="ECO:0007669"/>
    <property type="project" value="UniProtKB-UniRule"/>
</dbReference>
<dbReference type="InterPro" id="IPR011009">
    <property type="entry name" value="Kinase-like_dom_sf"/>
</dbReference>
<evidence type="ECO:0000259" key="11">
    <source>
        <dbReference type="PROSITE" id="PS50108"/>
    </source>
</evidence>
<keyword evidence="6 9" id="KW-0547">Nucleotide-binding</keyword>
<gene>
    <name evidence="12" type="primary">AUGUSTUS-3.0.2_02075</name>
    <name evidence="12" type="ORF">TcasGA2_TC002075</name>
</gene>
<dbReference type="FunCoup" id="D7EIT3">
    <property type="interactions" value="86"/>
</dbReference>
<dbReference type="EMBL" id="KQ971380">
    <property type="protein sequence ID" value="EFA12369.1"/>
    <property type="molecule type" value="Genomic_DNA"/>
</dbReference>
<sequence>MMGIFKRRPRTGDSPSSIGAVISEPTNVNHDIHVSVNAQGELEGLPSAWLRQIGTQITRDEQVNNPLAVKQAVKFYNYSIKKQEKGEMKHIITEPLIDEETKEIDKYMNSKDAHKSKDGNLDDEGNEEPIYVNTINRPETVPAIPPKRTPTTNLKKAPKIPEQLDCLTIDEGTCELRRKSSSDDDILRRKSGQTDEDYIRELKKLCNPGDPNDFYCRSNRDLGTGAMGIVYAATDLQTGQPVAIKDIDMTKQQRKELLLSEIAIMKNFQHKNLVNFLDAFVMYDGHLWVVMELLDGGPLTDVVTETVMKEHHIAAVCHEVLQAIDYLHSRGTIHRDIKSDNVLLSMDGSVKVTDFGFCASVVGNEQRETMVGTPYWMAPEVVTRQKYGKKVDIWSLGIMIVEMLDGEPPYLREPPLRALYLITANGRPKIIRWGELSYNLRDFIDRCLQVDVDQRATAEELLKHEFLNVRSELKSLTPLIKAAKKMLHKA</sequence>
<dbReference type="HOGENOM" id="CLU_000288_26_6_1"/>
<dbReference type="InterPro" id="IPR000719">
    <property type="entry name" value="Prot_kinase_dom"/>
</dbReference>
<dbReference type="Gene3D" id="3.30.200.20">
    <property type="entry name" value="Phosphorylase Kinase, domain 1"/>
    <property type="match status" value="1"/>
</dbReference>
<dbReference type="OrthoDB" id="1022360at2759"/>
<evidence type="ECO:0000256" key="7">
    <source>
        <dbReference type="ARBA" id="ARBA00022777"/>
    </source>
</evidence>
<dbReference type="Gene3D" id="3.90.810.10">
    <property type="entry name" value="CRIB domain"/>
    <property type="match status" value="1"/>
</dbReference>
<evidence type="ECO:0000256" key="8">
    <source>
        <dbReference type="ARBA" id="ARBA00022840"/>
    </source>
</evidence>
<dbReference type="InterPro" id="IPR036936">
    <property type="entry name" value="CRIB_dom_sf"/>
</dbReference>
<dbReference type="InParanoid" id="D7EIT3"/>
<dbReference type="GO" id="GO:0005737">
    <property type="term" value="C:cytoplasm"/>
    <property type="evidence" value="ECO:0007669"/>
    <property type="project" value="UniProtKB-SubCell"/>
</dbReference>
<protein>
    <recommendedName>
        <fullName evidence="2">non-specific serine/threonine protein kinase</fullName>
        <ecNumber evidence="2">2.7.11.1</ecNumber>
    </recommendedName>
</protein>
<keyword evidence="13" id="KW-1185">Reference proteome</keyword>
<proteinExistence type="predicted"/>
<keyword evidence="4" id="KW-0723">Serine/threonine-protein kinase</keyword>
<dbReference type="STRING" id="7070.D7EIT3"/>